<dbReference type="EMBL" id="CAWUPB010001184">
    <property type="protein sequence ID" value="CAK7350516.1"/>
    <property type="molecule type" value="Genomic_DNA"/>
</dbReference>
<reference evidence="1 2" key="1">
    <citation type="submission" date="2024-01" db="EMBL/GenBank/DDBJ databases">
        <authorList>
            <person name="Waweru B."/>
        </authorList>
    </citation>
    <scope>NUCLEOTIDE SEQUENCE [LARGE SCALE GENOMIC DNA]</scope>
</reference>
<sequence length="97" mass="11280">MSILMYFQRWSRYSRGPKYRQFEKASESNFDLVLFSPQVSMLGPRKNHDQIDNMKDLHGLRQEERVQIEGSLEDLASCEFASKVNANIGFSNDNESD</sequence>
<accession>A0AAV1SGF5</accession>
<evidence type="ECO:0000313" key="2">
    <source>
        <dbReference type="Proteomes" id="UP001314170"/>
    </source>
</evidence>
<gene>
    <name evidence="1" type="ORF">DCAF_LOCUS23249</name>
</gene>
<keyword evidence="2" id="KW-1185">Reference proteome</keyword>
<dbReference type="AlphaFoldDB" id="A0AAV1SGF5"/>
<comment type="caution">
    <text evidence="1">The sequence shown here is derived from an EMBL/GenBank/DDBJ whole genome shotgun (WGS) entry which is preliminary data.</text>
</comment>
<name>A0AAV1SGF5_9ROSI</name>
<feature type="non-terminal residue" evidence="1">
    <location>
        <position position="97"/>
    </location>
</feature>
<organism evidence="1 2">
    <name type="scientific">Dovyalis caffra</name>
    <dbReference type="NCBI Taxonomy" id="77055"/>
    <lineage>
        <taxon>Eukaryota</taxon>
        <taxon>Viridiplantae</taxon>
        <taxon>Streptophyta</taxon>
        <taxon>Embryophyta</taxon>
        <taxon>Tracheophyta</taxon>
        <taxon>Spermatophyta</taxon>
        <taxon>Magnoliopsida</taxon>
        <taxon>eudicotyledons</taxon>
        <taxon>Gunneridae</taxon>
        <taxon>Pentapetalae</taxon>
        <taxon>rosids</taxon>
        <taxon>fabids</taxon>
        <taxon>Malpighiales</taxon>
        <taxon>Salicaceae</taxon>
        <taxon>Flacourtieae</taxon>
        <taxon>Dovyalis</taxon>
    </lineage>
</organism>
<proteinExistence type="predicted"/>
<dbReference type="Proteomes" id="UP001314170">
    <property type="component" value="Unassembled WGS sequence"/>
</dbReference>
<protein>
    <submittedName>
        <fullName evidence="1">Uncharacterized protein</fullName>
    </submittedName>
</protein>
<evidence type="ECO:0000313" key="1">
    <source>
        <dbReference type="EMBL" id="CAK7350516.1"/>
    </source>
</evidence>